<dbReference type="PATRIC" id="fig|1384056.3.peg.2001"/>
<dbReference type="InterPro" id="IPR008979">
    <property type="entry name" value="Galactose-bd-like_sf"/>
</dbReference>
<proteinExistence type="inferred from homology"/>
<feature type="domain" description="NADH:ubiquinone oxidoreductase intermediate-associated protein 30" evidence="2">
    <location>
        <begin position="2"/>
        <end position="154"/>
    </location>
</feature>
<dbReference type="PANTHER" id="PTHR13194:SF19">
    <property type="entry name" value="NAD(P)-BINDING ROSSMANN-FOLD SUPERFAMILY PROTEIN"/>
    <property type="match status" value="1"/>
</dbReference>
<dbReference type="STRING" id="1384056.N787_13405"/>
<evidence type="ECO:0000313" key="4">
    <source>
        <dbReference type="Proteomes" id="UP000029393"/>
    </source>
</evidence>
<keyword evidence="4" id="KW-1185">Reference proteome</keyword>
<sequence length="160" mass="17266">MRFDGAPEEPRWVAVNDGVMGGRSSGGPEVAAGQLRFTGVLSLENNGGFSSVRTVGRDFDFTGAKNVVLRVRGDGRRYQLRLATDARFRGITVSYGGEFATQGGRWTEVRVPLSGLRASAHGFALLGPPFEPSQVREIGLLIGDKREGPFALTVDWIALE</sequence>
<dbReference type="PANTHER" id="PTHR13194">
    <property type="entry name" value="COMPLEX I INTERMEDIATE-ASSOCIATED PROTEIN 30"/>
    <property type="match status" value="1"/>
</dbReference>
<organism evidence="3 4">
    <name type="scientific">Arenimonas metalli CF5-1</name>
    <dbReference type="NCBI Taxonomy" id="1384056"/>
    <lineage>
        <taxon>Bacteria</taxon>
        <taxon>Pseudomonadati</taxon>
        <taxon>Pseudomonadota</taxon>
        <taxon>Gammaproteobacteria</taxon>
        <taxon>Lysobacterales</taxon>
        <taxon>Lysobacteraceae</taxon>
        <taxon>Arenimonas</taxon>
    </lineage>
</organism>
<dbReference type="eggNOG" id="COG0702">
    <property type="taxonomic scope" value="Bacteria"/>
</dbReference>
<evidence type="ECO:0000313" key="3">
    <source>
        <dbReference type="EMBL" id="KFN45185.1"/>
    </source>
</evidence>
<accession>A0A091BLI3</accession>
<gene>
    <name evidence="3" type="ORF">N787_13405</name>
</gene>
<comment type="caution">
    <text evidence="3">The sequence shown here is derived from an EMBL/GenBank/DDBJ whole genome shotgun (WGS) entry which is preliminary data.</text>
</comment>
<dbReference type="Pfam" id="PF08547">
    <property type="entry name" value="CIA30"/>
    <property type="match status" value="1"/>
</dbReference>
<protein>
    <recommendedName>
        <fullName evidence="2">NADH:ubiquinone oxidoreductase intermediate-associated protein 30 domain-containing protein</fullName>
    </recommendedName>
</protein>
<reference evidence="3 4" key="1">
    <citation type="submission" date="2013-09" db="EMBL/GenBank/DDBJ databases">
        <title>Genome sequencing of Arenimonas metalli.</title>
        <authorList>
            <person name="Chen F."/>
            <person name="Wang G."/>
        </authorList>
    </citation>
    <scope>NUCLEOTIDE SEQUENCE [LARGE SCALE GENOMIC DNA]</scope>
    <source>
        <strain evidence="3 4">CF5-1</strain>
    </source>
</reference>
<evidence type="ECO:0000259" key="2">
    <source>
        <dbReference type="Pfam" id="PF08547"/>
    </source>
</evidence>
<name>A0A091BLI3_9GAMM</name>
<comment type="similarity">
    <text evidence="1">Belongs to the CIA30 family.</text>
</comment>
<dbReference type="AlphaFoldDB" id="A0A091BLI3"/>
<dbReference type="EMBL" id="AVCK01000032">
    <property type="protein sequence ID" value="KFN45185.1"/>
    <property type="molecule type" value="Genomic_DNA"/>
</dbReference>
<dbReference type="Proteomes" id="UP000029393">
    <property type="component" value="Unassembled WGS sequence"/>
</dbReference>
<dbReference type="SUPFAM" id="SSF49785">
    <property type="entry name" value="Galactose-binding domain-like"/>
    <property type="match status" value="1"/>
</dbReference>
<dbReference type="InterPro" id="IPR039131">
    <property type="entry name" value="NDUFAF1"/>
</dbReference>
<dbReference type="InterPro" id="IPR013857">
    <property type="entry name" value="NADH-UbQ_OxRdtase-assoc_prot30"/>
</dbReference>
<evidence type="ECO:0000256" key="1">
    <source>
        <dbReference type="ARBA" id="ARBA00007884"/>
    </source>
</evidence>